<dbReference type="Gene3D" id="2.40.160.120">
    <property type="match status" value="1"/>
</dbReference>
<evidence type="ECO:0000256" key="2">
    <source>
        <dbReference type="ARBA" id="ARBA00022448"/>
    </source>
</evidence>
<feature type="region of interest" description="Disordered" evidence="5">
    <location>
        <begin position="48"/>
        <end position="76"/>
    </location>
</feature>
<dbReference type="Gene3D" id="2.30.29.30">
    <property type="entry name" value="Pleckstrin-homology domain (PH domain)/Phosphotyrosine-binding domain (PTB)"/>
    <property type="match status" value="1"/>
</dbReference>
<dbReference type="GO" id="GO:0097038">
    <property type="term" value="C:perinuclear endoplasmic reticulum"/>
    <property type="evidence" value="ECO:0007669"/>
    <property type="project" value="TreeGrafter"/>
</dbReference>
<name>A0A1G4JM15_9SACH</name>
<dbReference type="GO" id="GO:0006887">
    <property type="term" value="P:exocytosis"/>
    <property type="evidence" value="ECO:0007669"/>
    <property type="project" value="TreeGrafter"/>
</dbReference>
<dbReference type="InterPro" id="IPR037239">
    <property type="entry name" value="OSBP_sf"/>
</dbReference>
<dbReference type="GO" id="GO:0005886">
    <property type="term" value="C:plasma membrane"/>
    <property type="evidence" value="ECO:0007669"/>
    <property type="project" value="TreeGrafter"/>
</dbReference>
<reference evidence="8" key="1">
    <citation type="submission" date="2016-03" db="EMBL/GenBank/DDBJ databases">
        <authorList>
            <person name="Devillers Hugo."/>
        </authorList>
    </citation>
    <scope>NUCLEOTIDE SEQUENCE [LARGE SCALE GENOMIC DNA]</scope>
</reference>
<feature type="domain" description="PH" evidence="6">
    <location>
        <begin position="203"/>
        <end position="297"/>
    </location>
</feature>
<accession>A0A1G4JM15</accession>
<keyword evidence="3" id="KW-0445">Lipid transport</keyword>
<evidence type="ECO:0000256" key="4">
    <source>
        <dbReference type="ARBA" id="ARBA00023121"/>
    </source>
</evidence>
<dbReference type="GO" id="GO:0034727">
    <property type="term" value="P:piecemeal microautophagy of the nucleus"/>
    <property type="evidence" value="ECO:0007669"/>
    <property type="project" value="TreeGrafter"/>
</dbReference>
<dbReference type="Pfam" id="PF15409">
    <property type="entry name" value="PH_8"/>
    <property type="match status" value="1"/>
</dbReference>
<dbReference type="GO" id="GO:0032541">
    <property type="term" value="C:cortical endoplasmic reticulum"/>
    <property type="evidence" value="ECO:0007669"/>
    <property type="project" value="TreeGrafter"/>
</dbReference>
<dbReference type="SUPFAM" id="SSF144000">
    <property type="entry name" value="Oxysterol-binding protein-like"/>
    <property type="match status" value="1"/>
</dbReference>
<dbReference type="FunFam" id="2.40.160.120:FF:000001">
    <property type="entry name" value="Oxysterol-binding protein"/>
    <property type="match status" value="1"/>
</dbReference>
<sequence length="890" mass="100855">MEAIDVQNRSFVVRWLKVSKGDTITFQLKPLKRSVDAGIYRRHTAINNETFEQNGETNAKNSESSSPSGKPVGKLGSLHIAPDTKSLLDYALNRSNSSTEEFTQRNRSKTISAVQHLTQDIPLDKKLTAQGFTQVKWLGTIPGNEFVEGNVQADEDGYYAFVLDNTASKTAKKKILLGVENKTQGPEIPIHRSRSQLVRVKQGRILQGYMLKKRRKKLQGFTKRFFKLDLKYKAFSYYLNEHNNVCRGEIVIPLATVSANKMTRLIIIDSGMEIWVLKAKDESSWSEWIKALQDCYKKEEKKPSATNQLAESSDPTTLLSGLKIIEQKLDQCRAKSLSYYPPVQDVKAAAGSSGQASSVSRTPSTHSLSHIFGKHKNISSEAIHTPSDNQSEKPQQLPLEHQLYRDLGEVEDLVRQWLNYSTNLLGKSMPPDDFSIFSDEFYDAEDDNLSNESEPESADGVIMLNDEEGVNALLLSQNDHTGRTEDNDDDNSSKYDAKFVQKSVPAPSGGDLYPLTHAKKIVRRNDVPEATSTPPSLLSFLRKNVGKDLTSISMPITSNEPITILQMLSETFEYSELLNKAAATSDEVHRMALVAAFTCSYLSMHRSKTRALRKPFNPLLGETFELVREDKGMRLIAEKVSHKPQIFAFHVDHAEWELSYSVSPIQKFWGKSIEFVNEGELKLTFKSTGERYEWSQPTTILKNLFAGERYVEPANHMEVVSSHNVKARVAFKAAGMFSGRSEELLIVIHRGSMQVATLKGDWTKSITNSHTGAKIWEAGQLVPRQERKYGFTQFTANLNEITEMEKDNIPATDSRLRPDLRLYENGDVAEAERLKLELEQQQRIRRLDGKDSLPQYFHQVSNNHWELISGPDSYWERRRRHDWSNVVPLW</sequence>
<dbReference type="AlphaFoldDB" id="A0A1G4JM15"/>
<dbReference type="GO" id="GO:0005829">
    <property type="term" value="C:cytosol"/>
    <property type="evidence" value="ECO:0007669"/>
    <property type="project" value="TreeGrafter"/>
</dbReference>
<dbReference type="GO" id="GO:0030011">
    <property type="term" value="P:maintenance of cell polarity"/>
    <property type="evidence" value="ECO:0007669"/>
    <property type="project" value="TreeGrafter"/>
</dbReference>
<dbReference type="SMART" id="SM00233">
    <property type="entry name" value="PH"/>
    <property type="match status" value="1"/>
</dbReference>
<evidence type="ECO:0000313" key="7">
    <source>
        <dbReference type="EMBL" id="SCU91498.1"/>
    </source>
</evidence>
<dbReference type="Pfam" id="PF01237">
    <property type="entry name" value="Oxysterol_BP"/>
    <property type="match status" value="1"/>
</dbReference>
<dbReference type="InterPro" id="IPR000648">
    <property type="entry name" value="Oxysterol-bd"/>
</dbReference>
<dbReference type="PROSITE" id="PS50003">
    <property type="entry name" value="PH_DOMAIN"/>
    <property type="match status" value="1"/>
</dbReference>
<keyword evidence="4" id="KW-0446">Lipid-binding</keyword>
<dbReference type="GO" id="GO:0006897">
    <property type="term" value="P:endocytosis"/>
    <property type="evidence" value="ECO:0007669"/>
    <property type="project" value="TreeGrafter"/>
</dbReference>
<evidence type="ECO:0000256" key="1">
    <source>
        <dbReference type="ARBA" id="ARBA00008842"/>
    </source>
</evidence>
<dbReference type="InterPro" id="IPR041680">
    <property type="entry name" value="PH_8"/>
</dbReference>
<dbReference type="GO" id="GO:0120009">
    <property type="term" value="P:intermembrane lipid transfer"/>
    <property type="evidence" value="ECO:0007669"/>
    <property type="project" value="UniProtKB-ARBA"/>
</dbReference>
<proteinExistence type="inferred from homology"/>
<comment type="similarity">
    <text evidence="1">Belongs to the OSBP family.</text>
</comment>
<dbReference type="Proteomes" id="UP000191144">
    <property type="component" value="Chromosome E"/>
</dbReference>
<gene>
    <name evidence="7" type="ORF">LAME_0E12750G</name>
</gene>
<dbReference type="InterPro" id="IPR011993">
    <property type="entry name" value="PH-like_dom_sf"/>
</dbReference>
<dbReference type="SUPFAM" id="SSF50729">
    <property type="entry name" value="PH domain-like"/>
    <property type="match status" value="1"/>
</dbReference>
<evidence type="ECO:0000256" key="3">
    <source>
        <dbReference type="ARBA" id="ARBA00023055"/>
    </source>
</evidence>
<dbReference type="OrthoDB" id="1854502at2759"/>
<keyword evidence="2" id="KW-0813">Transport</keyword>
<dbReference type="InterPro" id="IPR036598">
    <property type="entry name" value="GOLD_dom_sf"/>
</dbReference>
<dbReference type="GO" id="GO:0035621">
    <property type="term" value="P:ER to Golgi ceramide transport"/>
    <property type="evidence" value="ECO:0007669"/>
    <property type="project" value="TreeGrafter"/>
</dbReference>
<evidence type="ECO:0000259" key="6">
    <source>
        <dbReference type="PROSITE" id="PS50003"/>
    </source>
</evidence>
<evidence type="ECO:0000313" key="8">
    <source>
        <dbReference type="Proteomes" id="UP000191144"/>
    </source>
</evidence>
<keyword evidence="8" id="KW-1185">Reference proteome</keyword>
<organism evidence="7 8">
    <name type="scientific">Lachancea meyersii CBS 8951</name>
    <dbReference type="NCBI Taxonomy" id="1266667"/>
    <lineage>
        <taxon>Eukaryota</taxon>
        <taxon>Fungi</taxon>
        <taxon>Dikarya</taxon>
        <taxon>Ascomycota</taxon>
        <taxon>Saccharomycotina</taxon>
        <taxon>Saccharomycetes</taxon>
        <taxon>Saccharomycetales</taxon>
        <taxon>Saccharomycetaceae</taxon>
        <taxon>Lachancea</taxon>
    </lineage>
</organism>
<dbReference type="PANTHER" id="PTHR10972">
    <property type="entry name" value="OXYSTEROL-BINDING PROTEIN-RELATED"/>
    <property type="match status" value="1"/>
</dbReference>
<dbReference type="GO" id="GO:0032934">
    <property type="term" value="F:sterol binding"/>
    <property type="evidence" value="ECO:0007669"/>
    <property type="project" value="TreeGrafter"/>
</dbReference>
<protein>
    <submittedName>
        <fullName evidence="7">LAME_0E12750g1_1</fullName>
    </submittedName>
</protein>
<dbReference type="EMBL" id="LT598481">
    <property type="protein sequence ID" value="SCU91498.1"/>
    <property type="molecule type" value="Genomic_DNA"/>
</dbReference>
<dbReference type="SUPFAM" id="SSF101576">
    <property type="entry name" value="Supernatant protein factor (SPF), C-terminal domain"/>
    <property type="match status" value="1"/>
</dbReference>
<feature type="compositionally biased region" description="Polar residues" evidence="5">
    <location>
        <begin position="48"/>
        <end position="68"/>
    </location>
</feature>
<evidence type="ECO:0000256" key="5">
    <source>
        <dbReference type="SAM" id="MobiDB-lite"/>
    </source>
</evidence>
<dbReference type="InterPro" id="IPR001849">
    <property type="entry name" value="PH_domain"/>
</dbReference>
<dbReference type="PANTHER" id="PTHR10972:SF203">
    <property type="entry name" value="OXYSTEROL-BINDING PROTEIN HOMOLOG 3"/>
    <property type="match status" value="1"/>
</dbReference>
<dbReference type="CDD" id="cd13289">
    <property type="entry name" value="PH_Osh3p_yeast"/>
    <property type="match status" value="1"/>
</dbReference>